<protein>
    <submittedName>
        <fullName evidence="3">Bifunctional DNA primase/polymerase-like protein</fullName>
    </submittedName>
</protein>
<dbReference type="RefSeq" id="WP_110000368.1">
    <property type="nucleotide sequence ID" value="NZ_QGTZ01000008.1"/>
</dbReference>
<dbReference type="AlphaFoldDB" id="A0A855Y6P1"/>
<name>A0A855Y6P1_9BACL</name>
<accession>A0A855Y6P1</accession>
<feature type="domain" description="DNA primase/polymerase bifunctional N-terminal" evidence="2">
    <location>
        <begin position="25"/>
        <end position="203"/>
    </location>
</feature>
<reference evidence="3 4" key="1">
    <citation type="submission" date="2018-05" db="EMBL/GenBank/DDBJ databases">
        <title>Freshwater and sediment microbial communities from various areas in North America, analyzing microbe dynamics in response to fracking.</title>
        <authorList>
            <person name="Lamendella R."/>
        </authorList>
    </citation>
    <scope>NUCLEOTIDE SEQUENCE [LARGE SCALE GENOMIC DNA]</scope>
    <source>
        <strain evidence="3 4">DB-3</strain>
    </source>
</reference>
<dbReference type="Proteomes" id="UP000247078">
    <property type="component" value="Unassembled WGS sequence"/>
</dbReference>
<sequence length="972" mass="109823">MVPNQNNLLKAKVLNKMTVHQAVSALSHANPGLRFIPLCPADHHGVNEKHKKKCSKPGKVPLLAKWPQKASNDPTTLENWFKGCDNLNLGMTTGGISGVIGFDIDGHYGQTKMERLFCSSIPLTWQFSTPGGGSRYLFCIPEGEKLRKLTDVNSKAQHEELALLADGQMTVMPPSRHHNGGKYLWIEGRGPGDIPLANLPENVLIQLRKGSLKLTNEEQNIPIITLGSSLLEASPPDHLKTLSVKCKVIDEAVTQQSLDGCDETHWHHIVSMLVRSGYTETALAFSQMSTKHDTHSEKRIHQMDEEREHATYGSTRCTTFGCSKEQIKKCHGNLRMDSQTNESTNSPIALLSLDNSSSKKPSIQQYNALLKGNYGIHHNNLCQIKYKNDEEPEYKPLANFVARIYKSISKTNGEEKNIFYVLDGVLLKTKKRLSPIEIPAVEFERMNWVFNWGPEPNIYPGNGMRDKVRFVIQSTADMAKHEQVYTHLGWVKLNGQWSYLHANGALGFSNVKVELDSRLKNYALPEHVSNSKHAMEKSLELLNVAPHRITLALWGITFLSPLCEWLRQEGIEPKFLMWLYGYTGSRKTTLAKLFLSHFGNLLEHPPASFKDTSNSVEKRGFDAKDSLLLIDDYHPTSSLSEKKIMESLAQKVLRGYGDRVSRGRMKHDTSLRTDYLPRGMAIVTAEDMLSGGSSMARLFPVELKKTDIQLNLLTKAQLNSSALSEAMSGYVNWIGQAMNSSEKYNIKDLFINKRNEASHLGVHGRLIEASVWIYLGLQMGLDYAESIGAIANDQQEKLLKEAWDLFLNVAHEQGEQVTEIKSSTKFIKIVSQLLSNKTIYTRPIQENTKIDSIPINSSHVGWHDEKYFYMIPDVIYNQVYQFLSKQGETFPISASMLWRELIDSGLIQPEVEMDKGKKRIRHDKKKLTQDGRLRLLWLRRTATELQMNTNTSRGNKTSQSESYEIVDSIDDM</sequence>
<dbReference type="Pfam" id="PF09250">
    <property type="entry name" value="Prim-Pol"/>
    <property type="match status" value="1"/>
</dbReference>
<dbReference type="InterPro" id="IPR015330">
    <property type="entry name" value="DNA_primase/pol_bifunc_N"/>
</dbReference>
<evidence type="ECO:0000256" key="1">
    <source>
        <dbReference type="SAM" id="MobiDB-lite"/>
    </source>
</evidence>
<dbReference type="SMART" id="SM00943">
    <property type="entry name" value="Prim-Pol"/>
    <property type="match status" value="1"/>
</dbReference>
<gene>
    <name evidence="3" type="ORF">DET56_10870</name>
</gene>
<evidence type="ECO:0000313" key="4">
    <source>
        <dbReference type="Proteomes" id="UP000247078"/>
    </source>
</evidence>
<dbReference type="EMBL" id="QGTZ01000008">
    <property type="protein sequence ID" value="PWW37877.1"/>
    <property type="molecule type" value="Genomic_DNA"/>
</dbReference>
<comment type="caution">
    <text evidence="3">The sequence shown here is derived from an EMBL/GenBank/DDBJ whole genome shotgun (WGS) entry which is preliminary data.</text>
</comment>
<proteinExistence type="predicted"/>
<organism evidence="3 4">
    <name type="scientific">Paenibacillus pabuli</name>
    <dbReference type="NCBI Taxonomy" id="1472"/>
    <lineage>
        <taxon>Bacteria</taxon>
        <taxon>Bacillati</taxon>
        <taxon>Bacillota</taxon>
        <taxon>Bacilli</taxon>
        <taxon>Bacillales</taxon>
        <taxon>Paenibacillaceae</taxon>
        <taxon>Paenibacillus</taxon>
    </lineage>
</organism>
<feature type="region of interest" description="Disordered" evidence="1">
    <location>
        <begin position="950"/>
        <end position="972"/>
    </location>
</feature>
<evidence type="ECO:0000313" key="3">
    <source>
        <dbReference type="EMBL" id="PWW37877.1"/>
    </source>
</evidence>
<dbReference type="SUPFAM" id="SSF56747">
    <property type="entry name" value="Prim-pol domain"/>
    <property type="match status" value="1"/>
</dbReference>
<feature type="compositionally biased region" description="Polar residues" evidence="1">
    <location>
        <begin position="950"/>
        <end position="962"/>
    </location>
</feature>
<dbReference type="CDD" id="cd04859">
    <property type="entry name" value="Prim_Pol"/>
    <property type="match status" value="1"/>
</dbReference>
<evidence type="ECO:0000259" key="2">
    <source>
        <dbReference type="SMART" id="SM00943"/>
    </source>
</evidence>